<protein>
    <submittedName>
        <fullName evidence="9">Sugar phosphate permease</fullName>
    </submittedName>
</protein>
<dbReference type="OrthoDB" id="105228at2"/>
<comment type="subcellular location">
    <subcellularLocation>
        <location evidence="1">Cell membrane</location>
        <topology evidence="1">Multi-pass membrane protein</topology>
    </subcellularLocation>
</comment>
<dbReference type="PROSITE" id="PS50850">
    <property type="entry name" value="MFS"/>
    <property type="match status" value="1"/>
</dbReference>
<evidence type="ECO:0000256" key="5">
    <source>
        <dbReference type="ARBA" id="ARBA00022989"/>
    </source>
</evidence>
<dbReference type="InterPro" id="IPR000849">
    <property type="entry name" value="Sugar_P_transporter"/>
</dbReference>
<feature type="transmembrane region" description="Helical" evidence="7">
    <location>
        <begin position="269"/>
        <end position="290"/>
    </location>
</feature>
<dbReference type="RefSeq" id="WP_090944177.1">
    <property type="nucleotide sequence ID" value="NZ_FOTS01000079.1"/>
</dbReference>
<dbReference type="GO" id="GO:0005886">
    <property type="term" value="C:plasma membrane"/>
    <property type="evidence" value="ECO:0007669"/>
    <property type="project" value="UniProtKB-SubCell"/>
</dbReference>
<evidence type="ECO:0000313" key="10">
    <source>
        <dbReference type="Proteomes" id="UP000199520"/>
    </source>
</evidence>
<organism evidence="9 10">
    <name type="scientific">Pelosinus propionicus DSM 13327</name>
    <dbReference type="NCBI Taxonomy" id="1123291"/>
    <lineage>
        <taxon>Bacteria</taxon>
        <taxon>Bacillati</taxon>
        <taxon>Bacillota</taxon>
        <taxon>Negativicutes</taxon>
        <taxon>Selenomonadales</taxon>
        <taxon>Sporomusaceae</taxon>
        <taxon>Pelosinus</taxon>
    </lineage>
</organism>
<dbReference type="InterPro" id="IPR050382">
    <property type="entry name" value="MFS_Na/Anion_cotransporter"/>
</dbReference>
<feature type="transmembrane region" description="Helical" evidence="7">
    <location>
        <begin position="425"/>
        <end position="447"/>
    </location>
</feature>
<sequence length="453" mass="50751">MIELEEKNSNDALAAEDKRIEQKKTKYRWVVLLIIMTTYLIQYADRSNLAIVLPYLRQEYPISNLEAGLLMSLFFLGYVITQLPSSLLYRRFGTRTIVPISVVGFSIFTYLIGTTHSAFAIKWLRLGLGLAEGPTPIGITTTINNWFPPKEKATAIGIGYVGATMIAPIIIPPLCVWIMVNYGWRSVFHWFAIPGFVVSIIWYLWVRSRPEECPYCNEAEIEYIKDTESISASNQTKLHRSLGWLGKILRVKKIRQLEKSKDVFTSKDIWLTAIGYMLILVVNNGMITWIPSYLVTEKHYSFIKMGFMSALPWIGGFLGSSVGGWLSDKVFVKLRKPTMLITSLMTAVLMAVLINIPENITVIGITLFTIGFFLQLGYPGFTAYPMGIANKATYPTAIALVNSVGNLGGFISPIVAGFLLDTFQVYSATFVFFGIAAILSFACVLLIDEPEEI</sequence>
<dbReference type="PIRSF" id="PIRSF002808">
    <property type="entry name" value="Hexose_phosphate_transp"/>
    <property type="match status" value="1"/>
</dbReference>
<feature type="domain" description="Major facilitator superfamily (MFS) profile" evidence="8">
    <location>
        <begin position="31"/>
        <end position="452"/>
    </location>
</feature>
<feature type="transmembrane region" description="Helical" evidence="7">
    <location>
        <begin position="92"/>
        <end position="112"/>
    </location>
</feature>
<evidence type="ECO:0000259" key="8">
    <source>
        <dbReference type="PROSITE" id="PS50850"/>
    </source>
</evidence>
<proteinExistence type="predicted"/>
<evidence type="ECO:0000256" key="6">
    <source>
        <dbReference type="ARBA" id="ARBA00023136"/>
    </source>
</evidence>
<reference evidence="10" key="1">
    <citation type="submission" date="2016-10" db="EMBL/GenBank/DDBJ databases">
        <authorList>
            <person name="Varghese N."/>
            <person name="Submissions S."/>
        </authorList>
    </citation>
    <scope>NUCLEOTIDE SEQUENCE [LARGE SCALE GENOMIC DNA]</scope>
    <source>
        <strain evidence="10">DSM 13327</strain>
    </source>
</reference>
<keyword evidence="3" id="KW-1003">Cell membrane</keyword>
<evidence type="ECO:0000256" key="4">
    <source>
        <dbReference type="ARBA" id="ARBA00022692"/>
    </source>
</evidence>
<dbReference type="GO" id="GO:0022857">
    <property type="term" value="F:transmembrane transporter activity"/>
    <property type="evidence" value="ECO:0007669"/>
    <property type="project" value="InterPro"/>
</dbReference>
<keyword evidence="4 7" id="KW-0812">Transmembrane</keyword>
<dbReference type="InterPro" id="IPR036259">
    <property type="entry name" value="MFS_trans_sf"/>
</dbReference>
<dbReference type="Gene3D" id="1.20.1250.20">
    <property type="entry name" value="MFS general substrate transporter like domains"/>
    <property type="match status" value="2"/>
</dbReference>
<feature type="transmembrane region" description="Helical" evidence="7">
    <location>
        <begin position="186"/>
        <end position="205"/>
    </location>
</feature>
<evidence type="ECO:0000256" key="1">
    <source>
        <dbReference type="ARBA" id="ARBA00004651"/>
    </source>
</evidence>
<dbReference type="Pfam" id="PF07690">
    <property type="entry name" value="MFS_1"/>
    <property type="match status" value="1"/>
</dbReference>
<feature type="transmembrane region" description="Helical" evidence="7">
    <location>
        <begin position="64"/>
        <end position="80"/>
    </location>
</feature>
<keyword evidence="10" id="KW-1185">Reference proteome</keyword>
<dbReference type="AlphaFoldDB" id="A0A1I4Q0E8"/>
<evidence type="ECO:0000256" key="3">
    <source>
        <dbReference type="ARBA" id="ARBA00022475"/>
    </source>
</evidence>
<feature type="transmembrane region" description="Helical" evidence="7">
    <location>
        <begin position="27"/>
        <end position="44"/>
    </location>
</feature>
<evidence type="ECO:0000256" key="7">
    <source>
        <dbReference type="SAM" id="Phobius"/>
    </source>
</evidence>
<feature type="transmembrane region" description="Helical" evidence="7">
    <location>
        <begin position="396"/>
        <end position="419"/>
    </location>
</feature>
<feature type="transmembrane region" description="Helical" evidence="7">
    <location>
        <begin position="362"/>
        <end position="384"/>
    </location>
</feature>
<feature type="transmembrane region" description="Helical" evidence="7">
    <location>
        <begin position="159"/>
        <end position="180"/>
    </location>
</feature>
<keyword evidence="5 7" id="KW-1133">Transmembrane helix</keyword>
<feature type="transmembrane region" description="Helical" evidence="7">
    <location>
        <begin position="302"/>
        <end position="326"/>
    </location>
</feature>
<dbReference type="PANTHER" id="PTHR11662:SF399">
    <property type="entry name" value="FI19708P1-RELATED"/>
    <property type="match status" value="1"/>
</dbReference>
<dbReference type="CDD" id="cd17319">
    <property type="entry name" value="MFS_ExuT_GudP_like"/>
    <property type="match status" value="1"/>
</dbReference>
<dbReference type="Proteomes" id="UP000199520">
    <property type="component" value="Unassembled WGS sequence"/>
</dbReference>
<gene>
    <name evidence="9" type="ORF">SAMN04490355_107914</name>
</gene>
<evidence type="ECO:0000313" key="9">
    <source>
        <dbReference type="EMBL" id="SFM33551.1"/>
    </source>
</evidence>
<keyword evidence="2" id="KW-0813">Transport</keyword>
<dbReference type="STRING" id="1123291.SAMN04490355_107914"/>
<name>A0A1I4Q0E8_9FIRM</name>
<dbReference type="EMBL" id="FOTS01000079">
    <property type="protein sequence ID" value="SFM33551.1"/>
    <property type="molecule type" value="Genomic_DNA"/>
</dbReference>
<evidence type="ECO:0000256" key="2">
    <source>
        <dbReference type="ARBA" id="ARBA00022448"/>
    </source>
</evidence>
<dbReference type="InterPro" id="IPR020846">
    <property type="entry name" value="MFS_dom"/>
</dbReference>
<accession>A0A1I4Q0E8</accession>
<dbReference type="PANTHER" id="PTHR11662">
    <property type="entry name" value="SOLUTE CARRIER FAMILY 17"/>
    <property type="match status" value="1"/>
</dbReference>
<feature type="transmembrane region" description="Helical" evidence="7">
    <location>
        <begin position="338"/>
        <end position="356"/>
    </location>
</feature>
<dbReference type="SUPFAM" id="SSF103473">
    <property type="entry name" value="MFS general substrate transporter"/>
    <property type="match status" value="1"/>
</dbReference>
<dbReference type="InterPro" id="IPR011701">
    <property type="entry name" value="MFS"/>
</dbReference>
<keyword evidence="6 7" id="KW-0472">Membrane</keyword>